<dbReference type="VGNC" id="VGNC:1218">
    <property type="gene designation" value="NRK"/>
</dbReference>
<dbReference type="GO" id="GO:0004674">
    <property type="term" value="F:protein serine/threonine kinase activity"/>
    <property type="evidence" value="ECO:0007669"/>
    <property type="project" value="UniProtKB-KW"/>
</dbReference>
<protein>
    <recommendedName>
        <fullName evidence="13">Nik-related protein kinase</fullName>
        <ecNumber evidence="2">2.7.11.1</ecNumber>
    </recommendedName>
</protein>
<dbReference type="FunFam" id="3.30.200.20:FF:000355">
    <property type="entry name" value="Nik related kinase"/>
    <property type="match status" value="1"/>
</dbReference>
<comment type="catalytic activity">
    <reaction evidence="11">
        <text>L-seryl-[protein] + ATP = O-phospho-L-seryl-[protein] + ADP + H(+)</text>
        <dbReference type="Rhea" id="RHEA:17989"/>
        <dbReference type="Rhea" id="RHEA-COMP:9863"/>
        <dbReference type="Rhea" id="RHEA-COMP:11604"/>
        <dbReference type="ChEBI" id="CHEBI:15378"/>
        <dbReference type="ChEBI" id="CHEBI:29999"/>
        <dbReference type="ChEBI" id="CHEBI:30616"/>
        <dbReference type="ChEBI" id="CHEBI:83421"/>
        <dbReference type="ChEBI" id="CHEBI:456216"/>
        <dbReference type="EC" id="2.7.11.1"/>
    </reaction>
</comment>
<dbReference type="SUPFAM" id="SSF56112">
    <property type="entry name" value="Protein kinase-like (PK-like)"/>
    <property type="match status" value="1"/>
</dbReference>
<dbReference type="OMA" id="SANMLVH"/>
<evidence type="ECO:0000256" key="3">
    <source>
        <dbReference type="ARBA" id="ARBA00022527"/>
    </source>
</evidence>
<reference evidence="17" key="3">
    <citation type="submission" date="2025-09" db="UniProtKB">
        <authorList>
            <consortium name="Ensembl"/>
        </authorList>
    </citation>
    <scope>IDENTIFICATION</scope>
</reference>
<dbReference type="Bgee" id="ENSPTRG00000022144">
    <property type="expression patterns" value="Expressed in cerebellar cortex and 9 other cell types or tissues"/>
</dbReference>
<dbReference type="AlphaFoldDB" id="A0A2I3S7Y2"/>
<dbReference type="PROSITE" id="PS50011">
    <property type="entry name" value="PROTEIN_KINASE_DOM"/>
    <property type="match status" value="1"/>
</dbReference>
<dbReference type="PROSITE" id="PS00108">
    <property type="entry name" value="PROTEIN_KINASE_ST"/>
    <property type="match status" value="1"/>
</dbReference>
<dbReference type="EMBL" id="AC195522">
    <property type="status" value="NOT_ANNOTATED_CDS"/>
    <property type="molecule type" value="Genomic_DNA"/>
</dbReference>
<feature type="domain" description="Protein kinase" evidence="16">
    <location>
        <begin position="25"/>
        <end position="312"/>
    </location>
</feature>
<sequence>MAGPGGWRDREVTDLGHLPDPTGIFSLDKTIGLGTYGRIYLGLHEKTGAFTAVKVMNARKTPLPEIGRRVRVNKYQKSVGWRYSDEEEDLRTELNLLRKYSFHKNIVSFYGAFFKLSPPGQRHQLWMVMELCAAGSVTDVVRMTRNQSLKEDWIAYICREILQGLAHLHAHRVIHRDIKGQNVLLTHNAEVKLVDFGVSAQVSRTNGRRNSFIGTPYWMAPEVIDCDEDPRRSYDYRSDVWSVGITAIEMAEGAPRMWVVVGRGLTGLRTLFFPLFDSFFRSRKFHNFMEKCTIKNFLFRPTSANMLQHPFVRDIKNERHVVESLTRHLTGIIKKRQKKGFAVSQDRATALQPG</sequence>
<keyword evidence="18" id="KW-1185">Reference proteome</keyword>
<keyword evidence="8 14" id="KW-0067">ATP-binding</keyword>
<dbReference type="Gene3D" id="3.30.200.20">
    <property type="entry name" value="Phosphorylase Kinase, domain 1"/>
    <property type="match status" value="1"/>
</dbReference>
<reference evidence="17 18" key="1">
    <citation type="journal article" date="2005" name="Nature">
        <title>Initial sequence of the chimpanzee genome and comparison with the human genome.</title>
        <authorList>
            <consortium name="Chimpanzee sequencing and analysis consortium"/>
        </authorList>
    </citation>
    <scope>NUCLEOTIDE SEQUENCE [LARGE SCALE GENOMIC DNA]</scope>
</reference>
<evidence type="ECO:0000313" key="18">
    <source>
        <dbReference type="Proteomes" id="UP000002277"/>
    </source>
</evidence>
<dbReference type="Ensembl" id="ENSPTRT00000091818.1">
    <property type="protein sequence ID" value="ENSPTRP00000072931.1"/>
    <property type="gene ID" value="ENSPTRG00000022144.6"/>
</dbReference>
<dbReference type="PANTHER" id="PTHR47096:SF2">
    <property type="entry name" value="NIK-RELATED PROTEIN KINASE"/>
    <property type="match status" value="1"/>
</dbReference>
<keyword evidence="7" id="KW-0418">Kinase</keyword>
<dbReference type="InterPro" id="IPR000719">
    <property type="entry name" value="Prot_kinase_dom"/>
</dbReference>
<dbReference type="EMBL" id="AC196805">
    <property type="status" value="NOT_ANNOTATED_CDS"/>
    <property type="molecule type" value="Genomic_DNA"/>
</dbReference>
<evidence type="ECO:0000256" key="6">
    <source>
        <dbReference type="ARBA" id="ARBA00022741"/>
    </source>
</evidence>
<evidence type="ECO:0000256" key="8">
    <source>
        <dbReference type="ARBA" id="ARBA00022840"/>
    </source>
</evidence>
<dbReference type="PANTHER" id="PTHR47096">
    <property type="entry name" value="MISSHAPEN LIKE KINASE 1"/>
    <property type="match status" value="1"/>
</dbReference>
<dbReference type="EC" id="2.7.11.1" evidence="2"/>
<dbReference type="GO" id="GO:0005524">
    <property type="term" value="F:ATP binding"/>
    <property type="evidence" value="ECO:0007669"/>
    <property type="project" value="UniProtKB-UniRule"/>
</dbReference>
<name>A0A2I3S7Y2_PANTR</name>
<organism evidence="17 18">
    <name type="scientific">Pan troglodytes</name>
    <name type="common">Chimpanzee</name>
    <dbReference type="NCBI Taxonomy" id="9598"/>
    <lineage>
        <taxon>Eukaryota</taxon>
        <taxon>Metazoa</taxon>
        <taxon>Chordata</taxon>
        <taxon>Craniata</taxon>
        <taxon>Vertebrata</taxon>
        <taxon>Euteleostomi</taxon>
        <taxon>Mammalia</taxon>
        <taxon>Eutheria</taxon>
        <taxon>Euarchontoglires</taxon>
        <taxon>Primates</taxon>
        <taxon>Haplorrhini</taxon>
        <taxon>Catarrhini</taxon>
        <taxon>Hominidae</taxon>
        <taxon>Pan</taxon>
    </lineage>
</organism>
<dbReference type="PROSITE" id="PS00107">
    <property type="entry name" value="PROTEIN_KINASE_ATP"/>
    <property type="match status" value="1"/>
</dbReference>
<comment type="similarity">
    <text evidence="1">Belongs to the protein kinase superfamily. STE Ser/Thr protein kinase family. STE20 subfamily.</text>
</comment>
<dbReference type="FunFam" id="1.10.510.10:FF:000435">
    <property type="entry name" value="Nik-related protein kinase"/>
    <property type="match status" value="1"/>
</dbReference>
<proteinExistence type="inferred from homology"/>
<evidence type="ECO:0000256" key="1">
    <source>
        <dbReference type="ARBA" id="ARBA00008874"/>
    </source>
</evidence>
<dbReference type="InterPro" id="IPR017441">
    <property type="entry name" value="Protein_kinase_ATP_BS"/>
</dbReference>
<feature type="binding site" evidence="14">
    <location>
        <position position="54"/>
    </location>
    <ligand>
        <name>ATP</name>
        <dbReference type="ChEBI" id="CHEBI:30616"/>
    </ligand>
</feature>
<dbReference type="InterPro" id="IPR051700">
    <property type="entry name" value="STE20_Ser-Thr_kinase"/>
</dbReference>
<evidence type="ECO:0000313" key="17">
    <source>
        <dbReference type="Ensembl" id="ENSPTRP00000072931.1"/>
    </source>
</evidence>
<gene>
    <name evidence="17 19" type="primary">NRK</name>
</gene>
<dbReference type="Pfam" id="PF00069">
    <property type="entry name" value="Pkinase"/>
    <property type="match status" value="1"/>
</dbReference>
<dbReference type="EMBL" id="AACZ04018093">
    <property type="status" value="NOT_ANNOTATED_CDS"/>
    <property type="molecule type" value="Genomic_DNA"/>
</dbReference>
<evidence type="ECO:0000256" key="9">
    <source>
        <dbReference type="ARBA" id="ARBA00023054"/>
    </source>
</evidence>
<evidence type="ECO:0000256" key="7">
    <source>
        <dbReference type="ARBA" id="ARBA00022777"/>
    </source>
</evidence>
<keyword evidence="5" id="KW-0808">Transferase</keyword>
<evidence type="ECO:0000256" key="13">
    <source>
        <dbReference type="ARBA" id="ARBA00068804"/>
    </source>
</evidence>
<evidence type="ECO:0000256" key="12">
    <source>
        <dbReference type="ARBA" id="ARBA00057164"/>
    </source>
</evidence>
<keyword evidence="4" id="KW-0597">Phosphoprotein</keyword>
<dbReference type="Gene3D" id="1.10.510.10">
    <property type="entry name" value="Transferase(Phosphotransferase) domain 1"/>
    <property type="match status" value="1"/>
</dbReference>
<evidence type="ECO:0000259" key="16">
    <source>
        <dbReference type="PROSITE" id="PS50011"/>
    </source>
</evidence>
<reference evidence="17" key="2">
    <citation type="submission" date="2025-08" db="UniProtKB">
        <authorList>
            <consortium name="Ensembl"/>
        </authorList>
    </citation>
    <scope>IDENTIFICATION</scope>
</reference>
<dbReference type="InterPro" id="IPR011009">
    <property type="entry name" value="Kinase-like_dom_sf"/>
</dbReference>
<keyword evidence="6 14" id="KW-0547">Nucleotide-binding</keyword>
<accession>A0A2I3S7Y2</accession>
<evidence type="ECO:0000256" key="15">
    <source>
        <dbReference type="RuleBase" id="RU000304"/>
    </source>
</evidence>
<dbReference type="Proteomes" id="UP000002277">
    <property type="component" value="Chromosome X"/>
</dbReference>
<evidence type="ECO:0000256" key="2">
    <source>
        <dbReference type="ARBA" id="ARBA00012513"/>
    </source>
</evidence>
<evidence type="ECO:0000256" key="4">
    <source>
        <dbReference type="ARBA" id="ARBA00022553"/>
    </source>
</evidence>
<evidence type="ECO:0000256" key="11">
    <source>
        <dbReference type="ARBA" id="ARBA00048679"/>
    </source>
</evidence>
<keyword evidence="9" id="KW-0175">Coiled coil</keyword>
<keyword evidence="3 15" id="KW-0723">Serine/threonine-protein kinase</keyword>
<evidence type="ECO:0000313" key="19">
    <source>
        <dbReference type="VGNC" id="VGNC:1218"/>
    </source>
</evidence>
<dbReference type="InterPro" id="IPR008271">
    <property type="entry name" value="Ser/Thr_kinase_AS"/>
</dbReference>
<evidence type="ECO:0000256" key="5">
    <source>
        <dbReference type="ARBA" id="ARBA00022679"/>
    </source>
</evidence>
<evidence type="ECO:0000256" key="10">
    <source>
        <dbReference type="ARBA" id="ARBA00047899"/>
    </source>
</evidence>
<comment type="catalytic activity">
    <reaction evidence="10">
        <text>L-threonyl-[protein] + ATP = O-phospho-L-threonyl-[protein] + ADP + H(+)</text>
        <dbReference type="Rhea" id="RHEA:46608"/>
        <dbReference type="Rhea" id="RHEA-COMP:11060"/>
        <dbReference type="Rhea" id="RHEA-COMP:11605"/>
        <dbReference type="ChEBI" id="CHEBI:15378"/>
        <dbReference type="ChEBI" id="CHEBI:30013"/>
        <dbReference type="ChEBI" id="CHEBI:30616"/>
        <dbReference type="ChEBI" id="CHEBI:61977"/>
        <dbReference type="ChEBI" id="CHEBI:456216"/>
        <dbReference type="EC" id="2.7.11.1"/>
    </reaction>
</comment>
<dbReference type="GeneTree" id="ENSGT00940000161533"/>
<dbReference type="SMART" id="SM00220">
    <property type="entry name" value="S_TKc"/>
    <property type="match status" value="1"/>
</dbReference>
<comment type="function">
    <text evidence="12">May phosphorylate cofilin-1 and induce actin polymerization through this process, during the late stages of embryogenesis. Involved in the TNF-alpha-induced signaling pathway.</text>
</comment>
<evidence type="ECO:0000256" key="14">
    <source>
        <dbReference type="PROSITE-ProRule" id="PRU10141"/>
    </source>
</evidence>